<keyword evidence="11 14" id="KW-0786">Thiamine pyrophosphate</keyword>
<dbReference type="InterPro" id="IPR039368">
    <property type="entry name" value="AHAS_TPP"/>
</dbReference>
<dbReference type="InterPro" id="IPR012000">
    <property type="entry name" value="Thiamin_PyroP_enz_cen_dom"/>
</dbReference>
<gene>
    <name evidence="18" type="primary">ilvI</name>
    <name evidence="18" type="ORF">YEW_CM10370</name>
</gene>
<dbReference type="NCBIfam" id="TIGR00118">
    <property type="entry name" value="acolac_lg"/>
    <property type="match status" value="1"/>
</dbReference>
<evidence type="ECO:0000259" key="17">
    <source>
        <dbReference type="Pfam" id="PF02776"/>
    </source>
</evidence>
<dbReference type="InterPro" id="IPR012846">
    <property type="entry name" value="Acetolactate_synth_lsu"/>
</dbReference>
<comment type="catalytic activity">
    <reaction evidence="13 14">
        <text>2 pyruvate + H(+) = (2S)-2-acetolactate + CO2</text>
        <dbReference type="Rhea" id="RHEA:25249"/>
        <dbReference type="ChEBI" id="CHEBI:15361"/>
        <dbReference type="ChEBI" id="CHEBI:15378"/>
        <dbReference type="ChEBI" id="CHEBI:16526"/>
        <dbReference type="ChEBI" id="CHEBI:58476"/>
        <dbReference type="EC" id="2.2.1.6"/>
    </reaction>
</comment>
<evidence type="ECO:0000256" key="8">
    <source>
        <dbReference type="ARBA" id="ARBA00022723"/>
    </source>
</evidence>
<name>F4MUZ7_YEREN</name>
<dbReference type="NCBIfam" id="NF005058">
    <property type="entry name" value="PRK06466.1"/>
    <property type="match status" value="1"/>
</dbReference>
<keyword evidence="9" id="KW-0274">FAD</keyword>
<dbReference type="FunFam" id="3.40.50.970:FF:000016">
    <property type="entry name" value="Acetolactate synthase"/>
    <property type="match status" value="1"/>
</dbReference>
<dbReference type="GO" id="GO:0009097">
    <property type="term" value="P:isoleucine biosynthetic process"/>
    <property type="evidence" value="ECO:0007669"/>
    <property type="project" value="UniProtKB-UniPathway"/>
</dbReference>
<sequence>MEMLSGAEMVVRSLIDQGVKHVFGYPGGAVLDIYDALHTVGGIDHVLVRHEQGAVHMADGYARATGEVGVVLVTSGPGATNAITGIATAYMDSVPMVVLSGQVPSSLIGFDAFQECDMVGISRPVVKHSFLVKRTEDIPTVLKKAFYLASTGRPGPVVIDLPKDIVGPAVKMPYAYPEQVSLRSYNPTVQGHRGQIKRALQTILAAKRPVMYVGGGAINSACHEELLTLAEKLNLPVTSSLMGLGSFPGTHGQSVGMLGMHGTFEANMAMHNTDLIFAVGVRFDDRTTNNLAKYCPNAAVVHIDIDPTSISKTVEADIPIVGDAKQVLTQMLDLLPQIDCTQDFDSLRDWWQSIEQWRARDCLSYAKDSGKIKPQAVIETLHRLTKGDAYVTSDVGQHQMFAALYYPFDKPRHWINSGGLGTMGFGLPAALGVKLALPDETVVCVTGDGSIQMNIQELSTALQYNLPVLVLNLNNRYLGMVKQWQDMIYSGRHSQSYMDSLPDFVKLAEAYGHIGVSIRTPDELESKLADALTQLSETNRLVFVDVTVDETEHVYPMQIRGGGMDEMWLSKTERT</sequence>
<dbReference type="PANTHER" id="PTHR18968">
    <property type="entry name" value="THIAMINE PYROPHOSPHATE ENZYMES"/>
    <property type="match status" value="1"/>
</dbReference>
<dbReference type="GO" id="GO:0030976">
    <property type="term" value="F:thiamine pyrophosphate binding"/>
    <property type="evidence" value="ECO:0007669"/>
    <property type="project" value="UniProtKB-UniRule"/>
</dbReference>
<keyword evidence="12 14" id="KW-0100">Branched-chain amino acid biosynthesis</keyword>
<keyword evidence="5 14" id="KW-0028">Amino-acid biosynthesis</keyword>
<dbReference type="UniPathway" id="UPA00047">
    <property type="reaction ID" value="UER00055"/>
</dbReference>
<evidence type="ECO:0000256" key="1">
    <source>
        <dbReference type="ARBA" id="ARBA00004974"/>
    </source>
</evidence>
<evidence type="ECO:0000256" key="4">
    <source>
        <dbReference type="ARBA" id="ARBA00013145"/>
    </source>
</evidence>
<dbReference type="PROSITE" id="PS00187">
    <property type="entry name" value="TPP_ENZYMES"/>
    <property type="match status" value="1"/>
</dbReference>
<dbReference type="InterPro" id="IPR000399">
    <property type="entry name" value="TPP-bd_CS"/>
</dbReference>
<reference evidence="18" key="1">
    <citation type="journal article" date="2011" name="BMC Genomics">
        <title>Shotgun sequencing of Yersinia enterocolitica strain W22703 (biotype 2, serotype O:9): genomic evidence for oscillation between invertebrates and mammals.</title>
        <authorList>
            <person name="Fuchs T.M."/>
            <person name="Brandt K."/>
            <person name="Starke M."/>
            <person name="Rattei T."/>
        </authorList>
    </citation>
    <scope>NUCLEOTIDE SEQUENCE</scope>
</reference>
<evidence type="ECO:0000256" key="10">
    <source>
        <dbReference type="ARBA" id="ARBA00022842"/>
    </source>
</evidence>
<evidence type="ECO:0000259" key="15">
    <source>
        <dbReference type="Pfam" id="PF00205"/>
    </source>
</evidence>
<feature type="domain" description="Thiamine pyrophosphate enzyme central" evidence="15">
    <location>
        <begin position="196"/>
        <end position="330"/>
    </location>
</feature>
<dbReference type="Pfam" id="PF02775">
    <property type="entry name" value="TPP_enzyme_C"/>
    <property type="match status" value="1"/>
</dbReference>
<keyword evidence="7 14" id="KW-0808">Transferase</keyword>
<dbReference type="GO" id="GO:0050660">
    <property type="term" value="F:flavin adenine dinucleotide binding"/>
    <property type="evidence" value="ECO:0007669"/>
    <property type="project" value="InterPro"/>
</dbReference>
<dbReference type="InterPro" id="IPR012001">
    <property type="entry name" value="Thiamin_PyroP_enz_TPP-bd_dom"/>
</dbReference>
<evidence type="ECO:0000256" key="13">
    <source>
        <dbReference type="ARBA" id="ARBA00048670"/>
    </source>
</evidence>
<evidence type="ECO:0000256" key="14">
    <source>
        <dbReference type="RuleBase" id="RU003591"/>
    </source>
</evidence>
<feature type="domain" description="Thiamine pyrophosphate enzyme N-terminal TPP-binding" evidence="17">
    <location>
        <begin position="5"/>
        <end position="119"/>
    </location>
</feature>
<dbReference type="NCBIfam" id="NF005936">
    <property type="entry name" value="PRK07979.1"/>
    <property type="match status" value="1"/>
</dbReference>
<dbReference type="EC" id="2.2.1.6" evidence="4 14"/>
<comment type="cofactor">
    <cofactor evidence="14">
        <name>Mg(2+)</name>
        <dbReference type="ChEBI" id="CHEBI:18420"/>
    </cofactor>
    <text evidence="14">Binds 1 Mg(2+) ion per subunit.</text>
</comment>
<evidence type="ECO:0000256" key="2">
    <source>
        <dbReference type="ARBA" id="ARBA00005025"/>
    </source>
</evidence>
<dbReference type="GO" id="GO:0009099">
    <property type="term" value="P:L-valine biosynthetic process"/>
    <property type="evidence" value="ECO:0007669"/>
    <property type="project" value="UniProtKB-UniPathway"/>
</dbReference>
<dbReference type="AlphaFoldDB" id="F4MUZ7"/>
<dbReference type="NCBIfam" id="NF006525">
    <property type="entry name" value="PRK08979.1"/>
    <property type="match status" value="1"/>
</dbReference>
<dbReference type="Gene3D" id="3.40.50.1220">
    <property type="entry name" value="TPP-binding domain"/>
    <property type="match status" value="1"/>
</dbReference>
<dbReference type="Gene3D" id="3.40.50.970">
    <property type="match status" value="2"/>
</dbReference>
<dbReference type="SUPFAM" id="SSF52518">
    <property type="entry name" value="Thiamin diphosphate-binding fold (THDP-binding)"/>
    <property type="match status" value="2"/>
</dbReference>
<accession>F4MUZ7</accession>
<dbReference type="SUPFAM" id="SSF52467">
    <property type="entry name" value="DHS-like NAD/FAD-binding domain"/>
    <property type="match status" value="1"/>
</dbReference>
<dbReference type="Pfam" id="PF02776">
    <property type="entry name" value="TPP_enzyme_N"/>
    <property type="match status" value="1"/>
</dbReference>
<evidence type="ECO:0000256" key="3">
    <source>
        <dbReference type="ARBA" id="ARBA00007812"/>
    </source>
</evidence>
<dbReference type="InterPro" id="IPR029061">
    <property type="entry name" value="THDP-binding"/>
</dbReference>
<dbReference type="InterPro" id="IPR029035">
    <property type="entry name" value="DHS-like_NAD/FAD-binding_dom"/>
</dbReference>
<evidence type="ECO:0000313" key="18">
    <source>
        <dbReference type="EMBL" id="CBX69655.1"/>
    </source>
</evidence>
<evidence type="ECO:0000256" key="7">
    <source>
        <dbReference type="ARBA" id="ARBA00022679"/>
    </source>
</evidence>
<dbReference type="GO" id="GO:0000287">
    <property type="term" value="F:magnesium ion binding"/>
    <property type="evidence" value="ECO:0007669"/>
    <property type="project" value="UniProtKB-UniRule"/>
</dbReference>
<evidence type="ECO:0000256" key="11">
    <source>
        <dbReference type="ARBA" id="ARBA00023052"/>
    </source>
</evidence>
<comment type="similarity">
    <text evidence="3 14">Belongs to the TPP enzyme family.</text>
</comment>
<proteinExistence type="inferred from homology"/>
<keyword evidence="8 14" id="KW-0479">Metal-binding</keyword>
<keyword evidence="10 14" id="KW-0460">Magnesium</keyword>
<dbReference type="CDD" id="cd07035">
    <property type="entry name" value="TPP_PYR_POX_like"/>
    <property type="match status" value="1"/>
</dbReference>
<evidence type="ECO:0000259" key="16">
    <source>
        <dbReference type="Pfam" id="PF02775"/>
    </source>
</evidence>
<dbReference type="GO" id="GO:0003984">
    <property type="term" value="F:acetolactate synthase activity"/>
    <property type="evidence" value="ECO:0007669"/>
    <property type="project" value="UniProtKB-EC"/>
</dbReference>
<feature type="domain" description="Thiamine pyrophosphate enzyme TPP-binding" evidence="16">
    <location>
        <begin position="394"/>
        <end position="546"/>
    </location>
</feature>
<dbReference type="InterPro" id="IPR045229">
    <property type="entry name" value="TPP_enz"/>
</dbReference>
<dbReference type="CDD" id="cd02015">
    <property type="entry name" value="TPP_AHAS"/>
    <property type="match status" value="1"/>
</dbReference>
<evidence type="ECO:0000256" key="9">
    <source>
        <dbReference type="ARBA" id="ARBA00022827"/>
    </source>
</evidence>
<protein>
    <recommendedName>
        <fullName evidence="4 14">Acetolactate synthase</fullName>
        <ecNumber evidence="4 14">2.2.1.6</ecNumber>
    </recommendedName>
</protein>
<comment type="cofactor">
    <cofactor evidence="14">
        <name>thiamine diphosphate</name>
        <dbReference type="ChEBI" id="CHEBI:58937"/>
    </cofactor>
    <text evidence="14">Binds 1 thiamine pyrophosphate per subunit.</text>
</comment>
<dbReference type="EMBL" id="FR718504">
    <property type="protein sequence ID" value="CBX69655.1"/>
    <property type="molecule type" value="Genomic_DNA"/>
</dbReference>
<comment type="pathway">
    <text evidence="1 14">Amino-acid biosynthesis; L-isoleucine biosynthesis; L-isoleucine from 2-oxobutanoate: step 1/4.</text>
</comment>
<dbReference type="Pfam" id="PF00205">
    <property type="entry name" value="TPP_enzyme_M"/>
    <property type="match status" value="1"/>
</dbReference>
<dbReference type="PANTHER" id="PTHR18968:SF13">
    <property type="entry name" value="ACETOLACTATE SYNTHASE CATALYTIC SUBUNIT, MITOCHONDRIAL"/>
    <property type="match status" value="1"/>
</dbReference>
<dbReference type="InterPro" id="IPR011766">
    <property type="entry name" value="TPP_enzyme_TPP-bd"/>
</dbReference>
<dbReference type="GO" id="GO:0005948">
    <property type="term" value="C:acetolactate synthase complex"/>
    <property type="evidence" value="ECO:0007669"/>
    <property type="project" value="TreeGrafter"/>
</dbReference>
<dbReference type="FunFam" id="3.40.50.970:FF:000007">
    <property type="entry name" value="Acetolactate synthase"/>
    <property type="match status" value="1"/>
</dbReference>
<evidence type="ECO:0000256" key="5">
    <source>
        <dbReference type="ARBA" id="ARBA00022605"/>
    </source>
</evidence>
<evidence type="ECO:0000256" key="12">
    <source>
        <dbReference type="ARBA" id="ARBA00023304"/>
    </source>
</evidence>
<evidence type="ECO:0000256" key="6">
    <source>
        <dbReference type="ARBA" id="ARBA00022630"/>
    </source>
</evidence>
<dbReference type="UniPathway" id="UPA00049">
    <property type="reaction ID" value="UER00059"/>
</dbReference>
<keyword evidence="6" id="KW-0285">Flavoprotein</keyword>
<dbReference type="FunFam" id="3.40.50.1220:FF:000008">
    <property type="entry name" value="Acetolactate synthase"/>
    <property type="match status" value="1"/>
</dbReference>
<organism evidence="18">
    <name type="scientific">Yersinia enterocolitica W22703</name>
    <dbReference type="NCBI Taxonomy" id="913028"/>
    <lineage>
        <taxon>Bacteria</taxon>
        <taxon>Pseudomonadati</taxon>
        <taxon>Pseudomonadota</taxon>
        <taxon>Gammaproteobacteria</taxon>
        <taxon>Enterobacterales</taxon>
        <taxon>Yersiniaceae</taxon>
        <taxon>Yersinia</taxon>
    </lineage>
</organism>
<comment type="pathway">
    <text evidence="2 14">Amino-acid biosynthesis; L-valine biosynthesis; L-valine from pyruvate: step 1/4.</text>
</comment>